<proteinExistence type="predicted"/>
<feature type="transmembrane region" description="Helical" evidence="2">
    <location>
        <begin position="299"/>
        <end position="319"/>
    </location>
</feature>
<dbReference type="AlphaFoldDB" id="A0A2M8LV76"/>
<evidence type="ECO:0000313" key="4">
    <source>
        <dbReference type="Proteomes" id="UP000230407"/>
    </source>
</evidence>
<keyword evidence="2" id="KW-0812">Transmembrane</keyword>
<keyword evidence="2" id="KW-1133">Transmembrane helix</keyword>
<name>A0A2M8LV76_9ACTN</name>
<keyword evidence="2" id="KW-0472">Membrane</keyword>
<protein>
    <submittedName>
        <fullName evidence="3">Uncharacterized protein</fullName>
    </submittedName>
</protein>
<organism evidence="3 4">
    <name type="scientific">Streptomyces carminius</name>
    <dbReference type="NCBI Taxonomy" id="2665496"/>
    <lineage>
        <taxon>Bacteria</taxon>
        <taxon>Bacillati</taxon>
        <taxon>Actinomycetota</taxon>
        <taxon>Actinomycetes</taxon>
        <taxon>Kitasatosporales</taxon>
        <taxon>Streptomycetaceae</taxon>
        <taxon>Streptomyces</taxon>
    </lineage>
</organism>
<accession>A0A2M8LV76</accession>
<evidence type="ECO:0000313" key="3">
    <source>
        <dbReference type="EMBL" id="PJE95873.1"/>
    </source>
</evidence>
<feature type="region of interest" description="Disordered" evidence="1">
    <location>
        <begin position="354"/>
        <end position="373"/>
    </location>
</feature>
<comment type="caution">
    <text evidence="3">The sequence shown here is derived from an EMBL/GenBank/DDBJ whole genome shotgun (WGS) entry which is preliminary data.</text>
</comment>
<evidence type="ECO:0000256" key="2">
    <source>
        <dbReference type="SAM" id="Phobius"/>
    </source>
</evidence>
<dbReference type="EMBL" id="PGGW01000061">
    <property type="protein sequence ID" value="PJE95873.1"/>
    <property type="molecule type" value="Genomic_DNA"/>
</dbReference>
<dbReference type="Proteomes" id="UP000230407">
    <property type="component" value="Unassembled WGS sequence"/>
</dbReference>
<feature type="transmembrane region" description="Helical" evidence="2">
    <location>
        <begin position="258"/>
        <end position="279"/>
    </location>
</feature>
<sequence>MDVPGSLVDTIPLLEDLYYANVQCGGTPLERIAADRIGCVPNGDGVIPGFLPERHQLVFHSVRTAEEVPADDVVQRLIYRTNLPYRPEHSSIQFPAELNRRPTTVGALGPYVSVLCGHQDYLENCVLLSAVQAVGAAARLREIRDVTNSYVQRFRTRSADQRSTRERRSTLEAISNGLSQLELELSYSVEAGGDIGTLVPALRVESFHNALFSTMGLTERAAIIGQMLSRLGNAINAELTSVESAEQRAADRRRIRTVVAVTFVTTVTATLGLLFGFFGVNASQVDGQRSMFDEYYAPVYALISVILAVGFLIFAGMLLHERWSERRERGVHVWEGVHRILEREFGSVLLTPGTRRLPGARRPDAPGTRTAAR</sequence>
<reference evidence="3 4" key="1">
    <citation type="submission" date="2017-11" db="EMBL/GenBank/DDBJ databases">
        <title>Streptomyces carmine sp. nov., a novel actinomycete isolated from Sophora alopecuroides in Xinjiang, China.</title>
        <authorList>
            <person name="Wang Y."/>
            <person name="Luo X."/>
            <person name="Wan C."/>
            <person name="Zhang L."/>
        </authorList>
    </citation>
    <scope>NUCLEOTIDE SEQUENCE [LARGE SCALE GENOMIC DNA]</scope>
    <source>
        <strain evidence="3 4">TRM SA0054</strain>
    </source>
</reference>
<gene>
    <name evidence="3" type="ORF">CUT44_21190</name>
</gene>
<keyword evidence="4" id="KW-1185">Reference proteome</keyword>
<evidence type="ECO:0000256" key="1">
    <source>
        <dbReference type="SAM" id="MobiDB-lite"/>
    </source>
</evidence>